<dbReference type="Proteomes" id="UP001303473">
    <property type="component" value="Unassembled WGS sequence"/>
</dbReference>
<proteinExistence type="predicted"/>
<dbReference type="SUPFAM" id="SSF53474">
    <property type="entry name" value="alpha/beta-Hydrolases"/>
    <property type="match status" value="1"/>
</dbReference>
<keyword evidence="1 3" id="KW-0378">Hydrolase</keyword>
<name>A0AAN6S4R6_9PEZI</name>
<organism evidence="3 4">
    <name type="scientific">Diplogelasinospora grovesii</name>
    <dbReference type="NCBI Taxonomy" id="303347"/>
    <lineage>
        <taxon>Eukaryota</taxon>
        <taxon>Fungi</taxon>
        <taxon>Dikarya</taxon>
        <taxon>Ascomycota</taxon>
        <taxon>Pezizomycotina</taxon>
        <taxon>Sordariomycetes</taxon>
        <taxon>Sordariomycetidae</taxon>
        <taxon>Sordariales</taxon>
        <taxon>Diplogelasinosporaceae</taxon>
        <taxon>Diplogelasinospora</taxon>
    </lineage>
</organism>
<evidence type="ECO:0000313" key="4">
    <source>
        <dbReference type="Proteomes" id="UP001303473"/>
    </source>
</evidence>
<evidence type="ECO:0000313" key="3">
    <source>
        <dbReference type="EMBL" id="KAK3939963.1"/>
    </source>
</evidence>
<feature type="domain" description="Alpha/beta hydrolase fold-3" evidence="2">
    <location>
        <begin position="95"/>
        <end position="307"/>
    </location>
</feature>
<gene>
    <name evidence="3" type="ORF">QBC46DRAFT_136983</name>
</gene>
<dbReference type="PANTHER" id="PTHR48081">
    <property type="entry name" value="AB HYDROLASE SUPERFAMILY PROTEIN C4A8.06C"/>
    <property type="match status" value="1"/>
</dbReference>
<dbReference type="InterPro" id="IPR029058">
    <property type="entry name" value="AB_hydrolase_fold"/>
</dbReference>
<sequence>MPNPPYPLHESIIPRLDPEYADFYNKHIINHQQTHYQPISVSRASGIIIPGAGPPQPVAKTQDLTIPRAESSGPDVSIRCFTPLGEAPEGGWPVMLWIHGGGWVLGNIDTENVICTHLCNRAKCVAITTDYRLAPESPFPAAAEDCWETVLWVLGAGAKVLNLNTNLMAVGGSSAGGNLTAVMCMRSIERWGTSKFKLQLLSVPVMDNTADTTNNASWKENELAPALTPEKMIWYRKHYLPDQKDWKHPEASPLFWEGDWAKLPPAVFVLGELDILRSEGEQFAEKMKEAGVDTQVHIMKGQPHPFIAMDQAVREGARAITIFCDALHPAMYPQKN</sequence>
<dbReference type="PANTHER" id="PTHR48081:SF8">
    <property type="entry name" value="ALPHA_BETA HYDROLASE FOLD-3 DOMAIN-CONTAINING PROTEIN-RELATED"/>
    <property type="match status" value="1"/>
</dbReference>
<dbReference type="GO" id="GO:0016787">
    <property type="term" value="F:hydrolase activity"/>
    <property type="evidence" value="ECO:0007669"/>
    <property type="project" value="UniProtKB-KW"/>
</dbReference>
<accession>A0AAN6S4R6</accession>
<comment type="caution">
    <text evidence="3">The sequence shown here is derived from an EMBL/GenBank/DDBJ whole genome shotgun (WGS) entry which is preliminary data.</text>
</comment>
<evidence type="ECO:0000259" key="2">
    <source>
        <dbReference type="Pfam" id="PF07859"/>
    </source>
</evidence>
<dbReference type="InterPro" id="IPR013094">
    <property type="entry name" value="AB_hydrolase_3"/>
</dbReference>
<evidence type="ECO:0000256" key="1">
    <source>
        <dbReference type="ARBA" id="ARBA00022801"/>
    </source>
</evidence>
<dbReference type="Gene3D" id="3.40.50.1820">
    <property type="entry name" value="alpha/beta hydrolase"/>
    <property type="match status" value="1"/>
</dbReference>
<dbReference type="AlphaFoldDB" id="A0AAN6S4R6"/>
<dbReference type="Pfam" id="PF07859">
    <property type="entry name" value="Abhydrolase_3"/>
    <property type="match status" value="1"/>
</dbReference>
<protein>
    <submittedName>
        <fullName evidence="3">Alpha/Beta hydrolase protein</fullName>
    </submittedName>
</protein>
<reference evidence="4" key="1">
    <citation type="journal article" date="2023" name="Mol. Phylogenet. Evol.">
        <title>Genome-scale phylogeny and comparative genomics of the fungal order Sordariales.</title>
        <authorList>
            <person name="Hensen N."/>
            <person name="Bonometti L."/>
            <person name="Westerberg I."/>
            <person name="Brannstrom I.O."/>
            <person name="Guillou S."/>
            <person name="Cros-Aarteil S."/>
            <person name="Calhoun S."/>
            <person name="Haridas S."/>
            <person name="Kuo A."/>
            <person name="Mondo S."/>
            <person name="Pangilinan J."/>
            <person name="Riley R."/>
            <person name="LaButti K."/>
            <person name="Andreopoulos B."/>
            <person name="Lipzen A."/>
            <person name="Chen C."/>
            <person name="Yan M."/>
            <person name="Daum C."/>
            <person name="Ng V."/>
            <person name="Clum A."/>
            <person name="Steindorff A."/>
            <person name="Ohm R.A."/>
            <person name="Martin F."/>
            <person name="Silar P."/>
            <person name="Natvig D.O."/>
            <person name="Lalanne C."/>
            <person name="Gautier V."/>
            <person name="Ament-Velasquez S.L."/>
            <person name="Kruys A."/>
            <person name="Hutchinson M.I."/>
            <person name="Powell A.J."/>
            <person name="Barry K."/>
            <person name="Miller A.N."/>
            <person name="Grigoriev I.V."/>
            <person name="Debuchy R."/>
            <person name="Gladieux P."/>
            <person name="Hiltunen Thoren M."/>
            <person name="Johannesson H."/>
        </authorList>
    </citation>
    <scope>NUCLEOTIDE SEQUENCE [LARGE SCALE GENOMIC DNA]</scope>
    <source>
        <strain evidence="4">CBS 340.73</strain>
    </source>
</reference>
<dbReference type="EMBL" id="MU853802">
    <property type="protein sequence ID" value="KAK3939963.1"/>
    <property type="molecule type" value="Genomic_DNA"/>
</dbReference>
<keyword evidence="4" id="KW-1185">Reference proteome</keyword>
<dbReference type="InterPro" id="IPR050300">
    <property type="entry name" value="GDXG_lipolytic_enzyme"/>
</dbReference>